<keyword evidence="1" id="KW-0547">Nucleotide-binding</keyword>
<organism evidence="1 2">
    <name type="scientific">Pukyongiella litopenaei</name>
    <dbReference type="NCBI Taxonomy" id="2605946"/>
    <lineage>
        <taxon>Bacteria</taxon>
        <taxon>Pseudomonadati</taxon>
        <taxon>Pseudomonadota</taxon>
        <taxon>Alphaproteobacteria</taxon>
        <taxon>Rhodobacterales</taxon>
        <taxon>Paracoccaceae</taxon>
        <taxon>Pukyongiella</taxon>
    </lineage>
</organism>
<proteinExistence type="predicted"/>
<keyword evidence="1" id="KW-0067">ATP-binding</keyword>
<dbReference type="RefSeq" id="WP_149615539.1">
    <property type="nucleotide sequence ID" value="NZ_CP027665.1"/>
</dbReference>
<protein>
    <submittedName>
        <fullName evidence="1">ABC transporter ATP-binding protein</fullName>
    </submittedName>
</protein>
<keyword evidence="2" id="KW-1185">Reference proteome</keyword>
<evidence type="ECO:0000313" key="2">
    <source>
        <dbReference type="Proteomes" id="UP000237655"/>
    </source>
</evidence>
<name>A0A2S0MSH9_9RHOB</name>
<dbReference type="Proteomes" id="UP000237655">
    <property type="component" value="Chromosome"/>
</dbReference>
<dbReference type="EMBL" id="CP027665">
    <property type="protein sequence ID" value="AVO38845.2"/>
    <property type="molecule type" value="Genomic_DNA"/>
</dbReference>
<dbReference type="KEGG" id="thas:C6Y53_14825"/>
<gene>
    <name evidence="1" type="ORF">C6Y53_14825</name>
</gene>
<accession>A0A2S0MSH9</accession>
<sequence>MALADLFEDFSTPVETGDQFRMMSDTALEDHRLAAFEQGYKAGWDDAVSSQTEAHGRITEALMQSIEDLSFTYHEALAGMQVSTEPLLRALVEKVLPRALHDTLGLHLTERLTEMATAAAGQPVTVTVAPEDAKALQGAFQNRFPVDVELRQDPALTGGQVRLGIGQAETECDCDALIAEIGDSVDAYFHHVREAERHG</sequence>
<reference evidence="2" key="1">
    <citation type="submission" date="2018-03" db="EMBL/GenBank/DDBJ databases">
        <title>Genomic analysis of the strain SH-1 isolated from shrimp intestine.</title>
        <authorList>
            <person name="Kim Y.-S."/>
            <person name="Kim S.-E."/>
            <person name="Kim K.-H."/>
        </authorList>
    </citation>
    <scope>NUCLEOTIDE SEQUENCE [LARGE SCALE GENOMIC DNA]</scope>
    <source>
        <strain evidence="2">SH-1</strain>
    </source>
</reference>
<dbReference type="GO" id="GO:0005524">
    <property type="term" value="F:ATP binding"/>
    <property type="evidence" value="ECO:0007669"/>
    <property type="project" value="UniProtKB-KW"/>
</dbReference>
<evidence type="ECO:0000313" key="1">
    <source>
        <dbReference type="EMBL" id="AVO38845.2"/>
    </source>
</evidence>
<dbReference type="AlphaFoldDB" id="A0A2S0MSH9"/>